<evidence type="ECO:0000313" key="2">
    <source>
        <dbReference type="EMBL" id="KAJ1107935.1"/>
    </source>
</evidence>
<feature type="region of interest" description="Disordered" evidence="1">
    <location>
        <begin position="1"/>
        <end position="73"/>
    </location>
</feature>
<dbReference type="Proteomes" id="UP001066276">
    <property type="component" value="Chromosome 9"/>
</dbReference>
<protein>
    <submittedName>
        <fullName evidence="2">Uncharacterized protein</fullName>
    </submittedName>
</protein>
<gene>
    <name evidence="2" type="ORF">NDU88_005321</name>
</gene>
<evidence type="ECO:0000256" key="1">
    <source>
        <dbReference type="SAM" id="MobiDB-lite"/>
    </source>
</evidence>
<feature type="region of interest" description="Disordered" evidence="1">
    <location>
        <begin position="123"/>
        <end position="164"/>
    </location>
</feature>
<accession>A0AAV7MYX6</accession>
<keyword evidence="3" id="KW-1185">Reference proteome</keyword>
<name>A0AAV7MYX6_PLEWA</name>
<proteinExistence type="predicted"/>
<sequence>MAGGDSRFALSPGYKRRTRTERKVATREPERKPSARRRTEEETRTATKEFQTPTVKRTAARTSEAAPGWQDSAEAWENRVTTVIAQSMERRGVTQEDAEECCGDLGENHKNAGGGESIRELRGYQDKGNCGQKELMEQSDDQSCSPKDNSTNVSEPSETWSEDW</sequence>
<dbReference type="AlphaFoldDB" id="A0AAV7MYX6"/>
<feature type="compositionally biased region" description="Basic and acidic residues" evidence="1">
    <location>
        <begin position="21"/>
        <end position="47"/>
    </location>
</feature>
<evidence type="ECO:0000313" key="3">
    <source>
        <dbReference type="Proteomes" id="UP001066276"/>
    </source>
</evidence>
<dbReference type="EMBL" id="JANPWB010000013">
    <property type="protein sequence ID" value="KAJ1107935.1"/>
    <property type="molecule type" value="Genomic_DNA"/>
</dbReference>
<comment type="caution">
    <text evidence="2">The sequence shown here is derived from an EMBL/GenBank/DDBJ whole genome shotgun (WGS) entry which is preliminary data.</text>
</comment>
<feature type="compositionally biased region" description="Polar residues" evidence="1">
    <location>
        <begin position="141"/>
        <end position="164"/>
    </location>
</feature>
<reference evidence="2" key="1">
    <citation type="journal article" date="2022" name="bioRxiv">
        <title>Sequencing and chromosome-scale assembly of the giantPleurodeles waltlgenome.</title>
        <authorList>
            <person name="Brown T."/>
            <person name="Elewa A."/>
            <person name="Iarovenko S."/>
            <person name="Subramanian E."/>
            <person name="Araus A.J."/>
            <person name="Petzold A."/>
            <person name="Susuki M."/>
            <person name="Suzuki K.-i.T."/>
            <person name="Hayashi T."/>
            <person name="Toyoda A."/>
            <person name="Oliveira C."/>
            <person name="Osipova E."/>
            <person name="Leigh N.D."/>
            <person name="Simon A."/>
            <person name="Yun M.H."/>
        </authorList>
    </citation>
    <scope>NUCLEOTIDE SEQUENCE</scope>
    <source>
        <strain evidence="2">20211129_DDA</strain>
        <tissue evidence="2">Liver</tissue>
    </source>
</reference>
<organism evidence="2 3">
    <name type="scientific">Pleurodeles waltl</name>
    <name type="common">Iberian ribbed newt</name>
    <dbReference type="NCBI Taxonomy" id="8319"/>
    <lineage>
        <taxon>Eukaryota</taxon>
        <taxon>Metazoa</taxon>
        <taxon>Chordata</taxon>
        <taxon>Craniata</taxon>
        <taxon>Vertebrata</taxon>
        <taxon>Euteleostomi</taxon>
        <taxon>Amphibia</taxon>
        <taxon>Batrachia</taxon>
        <taxon>Caudata</taxon>
        <taxon>Salamandroidea</taxon>
        <taxon>Salamandridae</taxon>
        <taxon>Pleurodelinae</taxon>
        <taxon>Pleurodeles</taxon>
    </lineage>
</organism>